<dbReference type="PANTHER" id="PTHR10994:SF193">
    <property type="entry name" value="RETICULON-LIKE PROTEIN"/>
    <property type="match status" value="1"/>
</dbReference>
<comment type="caution">
    <text evidence="9">The sequence shown here is derived from an EMBL/GenBank/DDBJ whole genome shotgun (WGS) entry which is preliminary data.</text>
</comment>
<protein>
    <recommendedName>
        <fullName evidence="6">Reticulon-like protein</fullName>
    </recommendedName>
</protein>
<dbReference type="OrthoDB" id="567788at2759"/>
<sequence length="349" mass="38164">MSQLEETQDLLNMGETGSESKEIESSFPKNENSSEKGAPINGSLSVAASTSGGGGGMFRKESGLHRSGGGAEQSSVLGQKLTVARHRIPGQLQEIMLWRNKYRSGLAFALGNLFFYFTTLGEMSVVTVFSMIVFWLVLLGACLVLLSRAIAYITSTSPVASTTDTTTTPGRHLITRETAGRLADSFANTVNGLEDLLRNAVRCRDLQLTFKVLAGSYLVGKLGPLFLNMYMGWLVFLSVMTFPKVYEWKQSEIDELVKDLHPIIQSKLHEIETLVKNHISKALSQIPPKVNEYLDMIRAQLRALTGASDRARPGARAAFGSATGAMPSTSSDRFARMESKLPDTDKKDE</sequence>
<evidence type="ECO:0000313" key="9">
    <source>
        <dbReference type="EMBL" id="KAF6001303.1"/>
    </source>
</evidence>
<evidence type="ECO:0000259" key="8">
    <source>
        <dbReference type="PROSITE" id="PS50845"/>
    </source>
</evidence>
<evidence type="ECO:0000256" key="5">
    <source>
        <dbReference type="ARBA" id="ARBA00023136"/>
    </source>
</evidence>
<dbReference type="GO" id="GO:0009617">
    <property type="term" value="P:response to bacterium"/>
    <property type="evidence" value="ECO:0007669"/>
    <property type="project" value="InterPro"/>
</dbReference>
<keyword evidence="10" id="KW-1185">Reference proteome</keyword>
<proteinExistence type="predicted"/>
<dbReference type="InterPro" id="IPR003388">
    <property type="entry name" value="Reticulon"/>
</dbReference>
<feature type="transmembrane region" description="Helical" evidence="6">
    <location>
        <begin position="102"/>
        <end position="119"/>
    </location>
</feature>
<evidence type="ECO:0000313" key="10">
    <source>
        <dbReference type="Proteomes" id="UP000530660"/>
    </source>
</evidence>
<dbReference type="GO" id="GO:0005789">
    <property type="term" value="C:endoplasmic reticulum membrane"/>
    <property type="evidence" value="ECO:0007669"/>
    <property type="project" value="UniProtKB-SubCell"/>
</dbReference>
<name>A0A7J7IDY3_9RHOD</name>
<dbReference type="InterPro" id="IPR045064">
    <property type="entry name" value="Reticulon-like"/>
</dbReference>
<dbReference type="Proteomes" id="UP000530660">
    <property type="component" value="Unassembled WGS sequence"/>
</dbReference>
<dbReference type="Pfam" id="PF02453">
    <property type="entry name" value="Reticulon"/>
    <property type="match status" value="1"/>
</dbReference>
<keyword evidence="4 6" id="KW-1133">Transmembrane helix</keyword>
<evidence type="ECO:0000256" key="4">
    <source>
        <dbReference type="ARBA" id="ARBA00022989"/>
    </source>
</evidence>
<comment type="subcellular location">
    <subcellularLocation>
        <location evidence="1 6">Endoplasmic reticulum membrane</location>
        <topology evidence="1 6">Multi-pass membrane protein</topology>
    </subcellularLocation>
</comment>
<keyword evidence="2 6" id="KW-0812">Transmembrane</keyword>
<dbReference type="AlphaFoldDB" id="A0A7J7IDY3"/>
<organism evidence="9 10">
    <name type="scientific">Cyanidiococcus yangmingshanensis</name>
    <dbReference type="NCBI Taxonomy" id="2690220"/>
    <lineage>
        <taxon>Eukaryota</taxon>
        <taxon>Rhodophyta</taxon>
        <taxon>Bangiophyceae</taxon>
        <taxon>Cyanidiales</taxon>
        <taxon>Cyanidiaceae</taxon>
        <taxon>Cyanidiococcus</taxon>
    </lineage>
</organism>
<evidence type="ECO:0000256" key="3">
    <source>
        <dbReference type="ARBA" id="ARBA00022824"/>
    </source>
</evidence>
<feature type="region of interest" description="Disordered" evidence="7">
    <location>
        <begin position="1"/>
        <end position="75"/>
    </location>
</feature>
<dbReference type="PANTHER" id="PTHR10994">
    <property type="entry name" value="RETICULON"/>
    <property type="match status" value="1"/>
</dbReference>
<evidence type="ECO:0000256" key="6">
    <source>
        <dbReference type="RuleBase" id="RU363132"/>
    </source>
</evidence>
<evidence type="ECO:0000256" key="2">
    <source>
        <dbReference type="ARBA" id="ARBA00022692"/>
    </source>
</evidence>
<dbReference type="PROSITE" id="PS50845">
    <property type="entry name" value="RETICULON"/>
    <property type="match status" value="1"/>
</dbReference>
<accession>A0A7J7IDY3</accession>
<evidence type="ECO:0000256" key="1">
    <source>
        <dbReference type="ARBA" id="ARBA00004477"/>
    </source>
</evidence>
<reference evidence="9 10" key="1">
    <citation type="journal article" date="2020" name="J. Phycol.">
        <title>Comparative genome analysis reveals Cyanidiococcus gen. nov., a new extremophilic red algal genus sister to Cyanidioschyzon (Cyanidioschyzonaceae, Rhodophyta).</title>
        <authorList>
            <person name="Liu S.-L."/>
            <person name="Chiang Y.-R."/>
            <person name="Yoon H.S."/>
            <person name="Fu H.-Y."/>
        </authorList>
    </citation>
    <scope>NUCLEOTIDE SEQUENCE [LARGE SCALE GENOMIC DNA]</scope>
    <source>
        <strain evidence="9 10">THAL066</strain>
    </source>
</reference>
<feature type="region of interest" description="Disordered" evidence="7">
    <location>
        <begin position="316"/>
        <end position="349"/>
    </location>
</feature>
<dbReference type="EMBL" id="VWRR01000015">
    <property type="protein sequence ID" value="KAF6001303.1"/>
    <property type="molecule type" value="Genomic_DNA"/>
</dbReference>
<keyword evidence="5 6" id="KW-0472">Membrane</keyword>
<keyword evidence="3 6" id="KW-0256">Endoplasmic reticulum</keyword>
<feature type="compositionally biased region" description="Basic and acidic residues" evidence="7">
    <location>
        <begin position="333"/>
        <end position="349"/>
    </location>
</feature>
<gene>
    <name evidence="9" type="ORF">F1559_002786</name>
</gene>
<evidence type="ECO:0000256" key="7">
    <source>
        <dbReference type="SAM" id="MobiDB-lite"/>
    </source>
</evidence>
<feature type="transmembrane region" description="Helical" evidence="6">
    <location>
        <begin position="125"/>
        <end position="146"/>
    </location>
</feature>
<feature type="domain" description="Reticulon" evidence="8">
    <location>
        <begin position="92"/>
        <end position="312"/>
    </location>
</feature>